<dbReference type="NCBIfam" id="TIGR00768">
    <property type="entry name" value="rimK_fam"/>
    <property type="match status" value="1"/>
</dbReference>
<dbReference type="Pfam" id="PF08443">
    <property type="entry name" value="RimK"/>
    <property type="match status" value="1"/>
</dbReference>
<organism evidence="6 7">
    <name type="scientific">Virgibacillus pantothenticus</name>
    <dbReference type="NCBI Taxonomy" id="1473"/>
    <lineage>
        <taxon>Bacteria</taxon>
        <taxon>Bacillati</taxon>
        <taxon>Bacillota</taxon>
        <taxon>Bacilli</taxon>
        <taxon>Bacillales</taxon>
        <taxon>Bacillaceae</taxon>
        <taxon>Virgibacillus</taxon>
    </lineage>
</organism>
<dbReference type="AlphaFoldDB" id="A0A0L0QPV9"/>
<gene>
    <name evidence="6" type="ORF">AFK71_19970</name>
</gene>
<keyword evidence="1" id="KW-0479">Metal-binding</keyword>
<sequence>MHANGWIIYNDSLPGNKFIDFAQWLANAAIRKGNQVKIISNSDLLSFLSHEELTLFTKERPLSLPNYVVFTDKDIYLARQLELLGVRVFNSSEAIRISDDKIATYQQLAMAKLPIPDTIIYPKTFAPQPVKHRILNEAIGKLGFPMIVKEAFGSFGEQVYLVRNEHDLIENINNLGTKAFVLQAFIASSYGVDLRLHVVGNQVVAAMKRQSANDFRANITAGGTMEAYQPSEAERNLAIAATRSIGADFAGVDLLIGADQSPIVCEINSNAHIHNMYDATGINVADFIIDYILRETEGVANV</sequence>
<proteinExistence type="predicted"/>
<dbReference type="InterPro" id="IPR013651">
    <property type="entry name" value="ATP-grasp_RimK-type"/>
</dbReference>
<dbReference type="GeneID" id="66870173"/>
<comment type="caution">
    <text evidence="6">The sequence shown here is derived from an EMBL/GenBank/DDBJ whole genome shotgun (WGS) entry which is preliminary data.</text>
</comment>
<keyword evidence="3 4" id="KW-0067">ATP-binding</keyword>
<evidence type="ECO:0000313" key="6">
    <source>
        <dbReference type="EMBL" id="KNE20627.1"/>
    </source>
</evidence>
<evidence type="ECO:0000259" key="5">
    <source>
        <dbReference type="PROSITE" id="PS50975"/>
    </source>
</evidence>
<evidence type="ECO:0000256" key="1">
    <source>
        <dbReference type="ARBA" id="ARBA00022723"/>
    </source>
</evidence>
<feature type="domain" description="ATP-grasp" evidence="5">
    <location>
        <begin position="105"/>
        <end position="293"/>
    </location>
</feature>
<name>A0A0L0QPV9_VIRPA</name>
<dbReference type="OrthoDB" id="9786585at2"/>
<evidence type="ECO:0000256" key="2">
    <source>
        <dbReference type="ARBA" id="ARBA00022741"/>
    </source>
</evidence>
<dbReference type="GO" id="GO:0005524">
    <property type="term" value="F:ATP binding"/>
    <property type="evidence" value="ECO:0007669"/>
    <property type="project" value="UniProtKB-UniRule"/>
</dbReference>
<dbReference type="SUPFAM" id="SSF56059">
    <property type="entry name" value="Glutathione synthetase ATP-binding domain-like"/>
    <property type="match status" value="1"/>
</dbReference>
<dbReference type="PROSITE" id="PS50975">
    <property type="entry name" value="ATP_GRASP"/>
    <property type="match status" value="1"/>
</dbReference>
<dbReference type="Proteomes" id="UP000036780">
    <property type="component" value="Unassembled WGS sequence"/>
</dbReference>
<keyword evidence="7" id="KW-1185">Reference proteome</keyword>
<dbReference type="InterPro" id="IPR011761">
    <property type="entry name" value="ATP-grasp"/>
</dbReference>
<evidence type="ECO:0000313" key="7">
    <source>
        <dbReference type="Proteomes" id="UP000036780"/>
    </source>
</evidence>
<evidence type="ECO:0000256" key="4">
    <source>
        <dbReference type="PROSITE-ProRule" id="PRU00409"/>
    </source>
</evidence>
<keyword evidence="2 4" id="KW-0547">Nucleotide-binding</keyword>
<dbReference type="PATRIC" id="fig|1473.5.peg.2740"/>
<evidence type="ECO:0000256" key="3">
    <source>
        <dbReference type="ARBA" id="ARBA00022840"/>
    </source>
</evidence>
<dbReference type="RefSeq" id="WP_050353206.1">
    <property type="nucleotide sequence ID" value="NZ_CP073011.1"/>
</dbReference>
<accession>A0A0L0QPV9</accession>
<dbReference type="InterPro" id="IPR004666">
    <property type="entry name" value="Rp_bS6_RimK/Lys_biosynth_LsyX"/>
</dbReference>
<protein>
    <submittedName>
        <fullName evidence="6">RimK family alpha-L-glutamate ligase</fullName>
    </submittedName>
</protein>
<reference evidence="7" key="1">
    <citation type="submission" date="2015-07" db="EMBL/GenBank/DDBJ databases">
        <title>Fjat-10053 dsm26.</title>
        <authorList>
            <person name="Liu B."/>
            <person name="Wang J."/>
            <person name="Zhu Y."/>
            <person name="Liu G."/>
            <person name="Chen Q."/>
            <person name="Chen Z."/>
            <person name="Lan J."/>
            <person name="Che J."/>
            <person name="Ge C."/>
            <person name="Shi H."/>
            <person name="Pan Z."/>
            <person name="Liu X."/>
        </authorList>
    </citation>
    <scope>NUCLEOTIDE SEQUENCE [LARGE SCALE GENOMIC DNA]</scope>
    <source>
        <strain evidence="7">DSM 26</strain>
    </source>
</reference>
<dbReference type="EMBL" id="LGTO01000007">
    <property type="protein sequence ID" value="KNE20627.1"/>
    <property type="molecule type" value="Genomic_DNA"/>
</dbReference>
<dbReference type="PANTHER" id="PTHR21621">
    <property type="entry name" value="RIBOSOMAL PROTEIN S6 MODIFICATION PROTEIN"/>
    <property type="match status" value="1"/>
</dbReference>
<dbReference type="Gene3D" id="3.30.470.20">
    <property type="entry name" value="ATP-grasp fold, B domain"/>
    <property type="match status" value="1"/>
</dbReference>
<dbReference type="PANTHER" id="PTHR21621:SF0">
    <property type="entry name" value="BETA-CITRYLGLUTAMATE SYNTHASE B-RELATED"/>
    <property type="match status" value="1"/>
</dbReference>
<dbReference type="GO" id="GO:0016879">
    <property type="term" value="F:ligase activity, forming carbon-nitrogen bonds"/>
    <property type="evidence" value="ECO:0007669"/>
    <property type="project" value="TreeGrafter"/>
</dbReference>
<dbReference type="GO" id="GO:0005737">
    <property type="term" value="C:cytoplasm"/>
    <property type="evidence" value="ECO:0007669"/>
    <property type="project" value="TreeGrafter"/>
</dbReference>
<dbReference type="Gene3D" id="3.40.50.20">
    <property type="match status" value="1"/>
</dbReference>
<keyword evidence="6" id="KW-0436">Ligase</keyword>
<dbReference type="GO" id="GO:0046872">
    <property type="term" value="F:metal ion binding"/>
    <property type="evidence" value="ECO:0007669"/>
    <property type="project" value="UniProtKB-KW"/>
</dbReference>